<gene>
    <name evidence="3" type="ORF">EWH08_12955</name>
</gene>
<evidence type="ECO:0000313" key="3">
    <source>
        <dbReference type="EMBL" id="RYM01707.1"/>
    </source>
</evidence>
<dbReference type="InterPro" id="IPR018376">
    <property type="entry name" value="Enoyl-CoA_hyd/isom_CS"/>
</dbReference>
<protein>
    <submittedName>
        <fullName evidence="3">Crotonase/enoyl-CoA hydratase family protein</fullName>
    </submittedName>
</protein>
<proteinExistence type="inferred from homology"/>
<dbReference type="AlphaFoldDB" id="A0A4V1WA37"/>
<evidence type="ECO:0000256" key="2">
    <source>
        <dbReference type="RuleBase" id="RU003707"/>
    </source>
</evidence>
<dbReference type="InterPro" id="IPR045002">
    <property type="entry name" value="Ech1-like"/>
</dbReference>
<dbReference type="SUPFAM" id="SSF52096">
    <property type="entry name" value="ClpP/crotonase"/>
    <property type="match status" value="1"/>
</dbReference>
<comment type="caution">
    <text evidence="3">The sequence shown here is derived from an EMBL/GenBank/DDBJ whole genome shotgun (WGS) entry which is preliminary data.</text>
</comment>
<reference evidence="3 4" key="1">
    <citation type="submission" date="2019-02" db="EMBL/GenBank/DDBJ databases">
        <authorList>
            <person name="Feng G."/>
        </authorList>
    </citation>
    <scope>NUCLEOTIDE SEQUENCE [LARGE SCALE GENOMIC DNA]</scope>
    <source>
        <strain evidence="3 4">DSM 26779</strain>
    </source>
</reference>
<evidence type="ECO:0000256" key="1">
    <source>
        <dbReference type="ARBA" id="ARBA00005254"/>
    </source>
</evidence>
<dbReference type="NCBIfam" id="NF005699">
    <property type="entry name" value="PRK07509.1"/>
    <property type="match status" value="1"/>
</dbReference>
<evidence type="ECO:0000313" key="4">
    <source>
        <dbReference type="Proteomes" id="UP000292734"/>
    </source>
</evidence>
<accession>A0A4V1WA37</accession>
<dbReference type="InterPro" id="IPR001753">
    <property type="entry name" value="Enoyl-CoA_hydra/iso"/>
</dbReference>
<sequence>MLQGGRRPPSQGYRHGSNLYRRCGMDRMCAPAARIRRHRHHLHRRAALIDMAVPQTAGGRIRIEIDQGIADIRLVRSAKRNALDGAMFGALAEAIDIVRESQARAVVLSGEGSDFCAGLDLGMFAEMQAGLSPSGIPADLVPRTHGSSNLPQYCVMGWRSLSMPVIAAISGSAIGGGLQLALGADIRIVHPDARLMLREVHWGLVPDMGAFVLLPRLVRDDQLRRLIFASAPVNGREAVEIGLATQCDESPLAAAYALARQIAGSDAAAVAAAKRLCNDPDSGTDAMLLKESAAQQQRIEAVIRANVANP</sequence>
<dbReference type="PANTHER" id="PTHR43149:SF1">
    <property type="entry name" value="DELTA(3,5)-DELTA(2,4)-DIENOYL-COA ISOMERASE, MITOCHONDRIAL"/>
    <property type="match status" value="1"/>
</dbReference>
<dbReference type="Pfam" id="PF00378">
    <property type="entry name" value="ECH_1"/>
    <property type="match status" value="1"/>
</dbReference>
<dbReference type="PANTHER" id="PTHR43149">
    <property type="entry name" value="ENOYL-COA HYDRATASE"/>
    <property type="match status" value="1"/>
</dbReference>
<dbReference type="CDD" id="cd06558">
    <property type="entry name" value="crotonase-like"/>
    <property type="match status" value="1"/>
</dbReference>
<organism evidence="3 4">
    <name type="scientific">Sphingobium indicum</name>
    <dbReference type="NCBI Taxonomy" id="332055"/>
    <lineage>
        <taxon>Bacteria</taxon>
        <taxon>Pseudomonadati</taxon>
        <taxon>Pseudomonadota</taxon>
        <taxon>Alphaproteobacteria</taxon>
        <taxon>Sphingomonadales</taxon>
        <taxon>Sphingomonadaceae</taxon>
        <taxon>Sphingobium</taxon>
    </lineage>
</organism>
<dbReference type="EMBL" id="SEOM01000004">
    <property type="protein sequence ID" value="RYM01707.1"/>
    <property type="molecule type" value="Genomic_DNA"/>
</dbReference>
<name>A0A4V1WA37_9SPHN</name>
<dbReference type="Gene3D" id="3.90.226.10">
    <property type="entry name" value="2-enoyl-CoA Hydratase, Chain A, domain 1"/>
    <property type="match status" value="1"/>
</dbReference>
<dbReference type="PROSITE" id="PS00166">
    <property type="entry name" value="ENOYL_COA_HYDRATASE"/>
    <property type="match status" value="1"/>
</dbReference>
<comment type="similarity">
    <text evidence="1 2">Belongs to the enoyl-CoA hydratase/isomerase family.</text>
</comment>
<dbReference type="InterPro" id="IPR029045">
    <property type="entry name" value="ClpP/crotonase-like_dom_sf"/>
</dbReference>
<dbReference type="Proteomes" id="UP000292734">
    <property type="component" value="Unassembled WGS sequence"/>
</dbReference>
<dbReference type="GO" id="GO:0016853">
    <property type="term" value="F:isomerase activity"/>
    <property type="evidence" value="ECO:0007669"/>
    <property type="project" value="InterPro"/>
</dbReference>